<organism evidence="2 3">
    <name type="scientific">Colletotrichum destructivum</name>
    <dbReference type="NCBI Taxonomy" id="34406"/>
    <lineage>
        <taxon>Eukaryota</taxon>
        <taxon>Fungi</taxon>
        <taxon>Dikarya</taxon>
        <taxon>Ascomycota</taxon>
        <taxon>Pezizomycotina</taxon>
        <taxon>Sordariomycetes</taxon>
        <taxon>Hypocreomycetidae</taxon>
        <taxon>Glomerellales</taxon>
        <taxon>Glomerellaceae</taxon>
        <taxon>Colletotrichum</taxon>
        <taxon>Colletotrichum destructivum species complex</taxon>
    </lineage>
</organism>
<feature type="region of interest" description="Disordered" evidence="1">
    <location>
        <begin position="53"/>
        <end position="76"/>
    </location>
</feature>
<name>A0AAX4IJY3_9PEZI</name>
<evidence type="ECO:0000256" key="1">
    <source>
        <dbReference type="SAM" id="MobiDB-lite"/>
    </source>
</evidence>
<protein>
    <submittedName>
        <fullName evidence="2">Uncharacterized protein</fullName>
    </submittedName>
</protein>
<feature type="region of interest" description="Disordered" evidence="1">
    <location>
        <begin position="1"/>
        <end position="27"/>
    </location>
</feature>
<dbReference type="KEGG" id="cdet:87944963"/>
<dbReference type="RefSeq" id="XP_062780670.1">
    <property type="nucleotide sequence ID" value="XM_062924619.1"/>
</dbReference>
<dbReference type="EMBL" id="CP137309">
    <property type="protein sequence ID" value="WQF83446.1"/>
    <property type="molecule type" value="Genomic_DNA"/>
</dbReference>
<dbReference type="AlphaFoldDB" id="A0AAX4IJY3"/>
<dbReference type="Proteomes" id="UP001322277">
    <property type="component" value="Chromosome 5"/>
</dbReference>
<reference evidence="3" key="1">
    <citation type="journal article" date="2023" name="bioRxiv">
        <title>Complete genome of the Medicago anthracnose fungus, Colletotrichum destructivum, reveals a mini-chromosome-like region within a core chromosome.</title>
        <authorList>
            <person name="Lapalu N."/>
            <person name="Simon A."/>
            <person name="Lu A."/>
            <person name="Plaumann P.-L."/>
            <person name="Amselem J."/>
            <person name="Pigne S."/>
            <person name="Auger A."/>
            <person name="Koch C."/>
            <person name="Dallery J.-F."/>
            <person name="O'Connell R.J."/>
        </authorList>
    </citation>
    <scope>NUCLEOTIDE SEQUENCE [LARGE SCALE GENOMIC DNA]</scope>
    <source>
        <strain evidence="3">CBS 520.97</strain>
    </source>
</reference>
<accession>A0AAX4IJY3</accession>
<gene>
    <name evidence="2" type="ORF">CDEST_08460</name>
</gene>
<feature type="compositionally biased region" description="Polar residues" evidence="1">
    <location>
        <begin position="15"/>
        <end position="27"/>
    </location>
</feature>
<keyword evidence="3" id="KW-1185">Reference proteome</keyword>
<evidence type="ECO:0000313" key="2">
    <source>
        <dbReference type="EMBL" id="WQF83446.1"/>
    </source>
</evidence>
<sequence length="111" mass="11840">MARRLSQVARVESAHLSSRRPTCPHHTNTQLVVRDTHAPLPFSLSLSLSLSLSPRPGVQHTDGRRPTVVRASGQSDLRTAGAAASLSLTANLDAEGGERLAVAEPWTITGR</sequence>
<evidence type="ECO:0000313" key="3">
    <source>
        <dbReference type="Proteomes" id="UP001322277"/>
    </source>
</evidence>
<dbReference type="GeneID" id="87944963"/>
<proteinExistence type="predicted"/>